<name>A0ABD5W799_9EURY</name>
<dbReference type="Pfam" id="PF00924">
    <property type="entry name" value="MS_channel_2nd"/>
    <property type="match status" value="1"/>
</dbReference>
<comment type="caution">
    <text evidence="11">The sequence shown here is derived from an EMBL/GenBank/DDBJ whole genome shotgun (WGS) entry which is preliminary data.</text>
</comment>
<dbReference type="PANTHER" id="PTHR30221">
    <property type="entry name" value="SMALL-CONDUCTANCE MECHANOSENSITIVE CHANNEL"/>
    <property type="match status" value="1"/>
</dbReference>
<feature type="domain" description="Mechanosensitive ion channel MscS" evidence="9">
    <location>
        <begin position="124"/>
        <end position="191"/>
    </location>
</feature>
<evidence type="ECO:0000256" key="1">
    <source>
        <dbReference type="ARBA" id="ARBA00004651"/>
    </source>
</evidence>
<dbReference type="GeneID" id="76631780"/>
<dbReference type="InterPro" id="IPR049278">
    <property type="entry name" value="MS_channel_C"/>
</dbReference>
<protein>
    <submittedName>
        <fullName evidence="11">Mechanosensitive ion channel family protein</fullName>
    </submittedName>
</protein>
<gene>
    <name evidence="11" type="ORF">ACFQQG_17210</name>
</gene>
<evidence type="ECO:0000256" key="7">
    <source>
        <dbReference type="SAM" id="MobiDB-lite"/>
    </source>
</evidence>
<dbReference type="InterPro" id="IPR006685">
    <property type="entry name" value="MscS_channel_2nd"/>
</dbReference>
<evidence type="ECO:0000256" key="5">
    <source>
        <dbReference type="ARBA" id="ARBA00022989"/>
    </source>
</evidence>
<evidence type="ECO:0000256" key="4">
    <source>
        <dbReference type="ARBA" id="ARBA00022692"/>
    </source>
</evidence>
<keyword evidence="6 8" id="KW-0472">Membrane</keyword>
<feature type="region of interest" description="Disordered" evidence="7">
    <location>
        <begin position="308"/>
        <end position="351"/>
    </location>
</feature>
<evidence type="ECO:0000259" key="10">
    <source>
        <dbReference type="Pfam" id="PF21082"/>
    </source>
</evidence>
<dbReference type="InterPro" id="IPR011066">
    <property type="entry name" value="MscS_channel_C_sf"/>
</dbReference>
<dbReference type="GO" id="GO:0005886">
    <property type="term" value="C:plasma membrane"/>
    <property type="evidence" value="ECO:0007669"/>
    <property type="project" value="UniProtKB-SubCell"/>
</dbReference>
<keyword evidence="12" id="KW-1185">Reference proteome</keyword>
<evidence type="ECO:0000313" key="11">
    <source>
        <dbReference type="EMBL" id="MFC7059604.1"/>
    </source>
</evidence>
<dbReference type="RefSeq" id="WP_267162387.1">
    <property type="nucleotide sequence ID" value="NZ_CP112972.1"/>
</dbReference>
<comment type="subcellular location">
    <subcellularLocation>
        <location evidence="1">Cell membrane</location>
        <topology evidence="1">Multi-pass membrane protein</topology>
    </subcellularLocation>
</comment>
<comment type="similarity">
    <text evidence="2">Belongs to the MscS (TC 1.A.23) family.</text>
</comment>
<keyword evidence="4 8" id="KW-0812">Transmembrane</keyword>
<dbReference type="Proteomes" id="UP001596445">
    <property type="component" value="Unassembled WGS sequence"/>
</dbReference>
<keyword evidence="5 8" id="KW-1133">Transmembrane helix</keyword>
<evidence type="ECO:0000256" key="8">
    <source>
        <dbReference type="SAM" id="Phobius"/>
    </source>
</evidence>
<sequence length="351" mass="38233">MHSLLRATLLSQANDTAIGGESGVTRPGIIPDGVPIWVLEVGYTVVVLMLASLVARLLVHLFSRRIAQHFERPSLTRVSLAAIRVGVYIFALLTILRIFGLDLGNIALSVTVFSAVLGVVLAPIVGSIISGVFLLADQPYEIGDMVELTDQGTRGYIEDITLRYTKIFTLDNTFLVVPNGEMRSRDVVNYSAEDTRVRLTLDVLLTYESELATAREKIQQSARAVDGVLSGGPGIRIGSARYPASPQCLIADFADDGILLRLRYWVQEPYRIPAIRSEVSANIWDAFEGEAVEIAYPHSHLVFDETSGELQLSTENTTASEESPDVSSRYDTGETPPAEETGPTDEHAGAE</sequence>
<dbReference type="EMBL" id="JBHSZI010000001">
    <property type="protein sequence ID" value="MFC7059604.1"/>
    <property type="molecule type" value="Genomic_DNA"/>
</dbReference>
<dbReference type="InterPro" id="IPR010920">
    <property type="entry name" value="LSM_dom_sf"/>
</dbReference>
<dbReference type="SUPFAM" id="SSF50182">
    <property type="entry name" value="Sm-like ribonucleoproteins"/>
    <property type="match status" value="1"/>
</dbReference>
<dbReference type="Gene3D" id="1.10.287.1260">
    <property type="match status" value="1"/>
</dbReference>
<keyword evidence="3" id="KW-1003">Cell membrane</keyword>
<dbReference type="SUPFAM" id="SSF82689">
    <property type="entry name" value="Mechanosensitive channel protein MscS (YggB), C-terminal domain"/>
    <property type="match status" value="1"/>
</dbReference>
<dbReference type="PANTHER" id="PTHR30221:SF1">
    <property type="entry name" value="SMALL-CONDUCTANCE MECHANOSENSITIVE CHANNEL"/>
    <property type="match status" value="1"/>
</dbReference>
<dbReference type="Gene3D" id="2.30.30.60">
    <property type="match status" value="1"/>
</dbReference>
<dbReference type="AlphaFoldDB" id="A0ABD5W799"/>
<reference evidence="11 12" key="1">
    <citation type="journal article" date="2019" name="Int. J. Syst. Evol. Microbiol.">
        <title>The Global Catalogue of Microorganisms (GCM) 10K type strain sequencing project: providing services to taxonomists for standard genome sequencing and annotation.</title>
        <authorList>
            <consortium name="The Broad Institute Genomics Platform"/>
            <consortium name="The Broad Institute Genome Sequencing Center for Infectious Disease"/>
            <person name="Wu L."/>
            <person name="Ma J."/>
        </authorList>
    </citation>
    <scope>NUCLEOTIDE SEQUENCE [LARGE SCALE GENOMIC DNA]</scope>
    <source>
        <strain evidence="11 12">JCM 30072</strain>
    </source>
</reference>
<proteinExistence type="inferred from homology"/>
<accession>A0ABD5W799</accession>
<evidence type="ECO:0000256" key="6">
    <source>
        <dbReference type="ARBA" id="ARBA00023136"/>
    </source>
</evidence>
<feature type="domain" description="Mechanosensitive ion channel MscS C-terminal" evidence="10">
    <location>
        <begin position="201"/>
        <end position="294"/>
    </location>
</feature>
<evidence type="ECO:0000313" key="12">
    <source>
        <dbReference type="Proteomes" id="UP001596445"/>
    </source>
</evidence>
<dbReference type="InterPro" id="IPR023408">
    <property type="entry name" value="MscS_beta-dom_sf"/>
</dbReference>
<feature type="transmembrane region" description="Helical" evidence="8">
    <location>
        <begin position="80"/>
        <end position="100"/>
    </location>
</feature>
<evidence type="ECO:0000256" key="2">
    <source>
        <dbReference type="ARBA" id="ARBA00008017"/>
    </source>
</evidence>
<evidence type="ECO:0000259" key="9">
    <source>
        <dbReference type="Pfam" id="PF00924"/>
    </source>
</evidence>
<organism evidence="11 12">
    <name type="scientific">Halovenus salina</name>
    <dbReference type="NCBI Taxonomy" id="1510225"/>
    <lineage>
        <taxon>Archaea</taxon>
        <taxon>Methanobacteriati</taxon>
        <taxon>Methanobacteriota</taxon>
        <taxon>Stenosarchaea group</taxon>
        <taxon>Halobacteria</taxon>
        <taxon>Halobacteriales</taxon>
        <taxon>Haloarculaceae</taxon>
        <taxon>Halovenus</taxon>
    </lineage>
</organism>
<dbReference type="Pfam" id="PF21082">
    <property type="entry name" value="MS_channel_3rd"/>
    <property type="match status" value="1"/>
</dbReference>
<feature type="transmembrane region" description="Helical" evidence="8">
    <location>
        <begin position="106"/>
        <end position="135"/>
    </location>
</feature>
<evidence type="ECO:0000256" key="3">
    <source>
        <dbReference type="ARBA" id="ARBA00022475"/>
    </source>
</evidence>
<feature type="compositionally biased region" description="Polar residues" evidence="7">
    <location>
        <begin position="308"/>
        <end position="330"/>
    </location>
</feature>
<feature type="transmembrane region" description="Helical" evidence="8">
    <location>
        <begin position="36"/>
        <end position="59"/>
    </location>
</feature>
<dbReference type="Gene3D" id="3.30.70.100">
    <property type="match status" value="1"/>
</dbReference>
<dbReference type="InterPro" id="IPR045275">
    <property type="entry name" value="MscS_archaea/bacteria_type"/>
</dbReference>